<dbReference type="Proteomes" id="UP000499080">
    <property type="component" value="Unassembled WGS sequence"/>
</dbReference>
<name>A0A4Y2M1I0_ARAVE</name>
<dbReference type="AlphaFoldDB" id="A0A4Y2M1I0"/>
<evidence type="ECO:0000313" key="2">
    <source>
        <dbReference type="Proteomes" id="UP000499080"/>
    </source>
</evidence>
<gene>
    <name evidence="1" type="ORF">AVEN_130047_1</name>
</gene>
<reference evidence="1 2" key="1">
    <citation type="journal article" date="2019" name="Sci. Rep.">
        <title>Orb-weaving spider Araneus ventricosus genome elucidates the spidroin gene catalogue.</title>
        <authorList>
            <person name="Kono N."/>
            <person name="Nakamura H."/>
            <person name="Ohtoshi R."/>
            <person name="Moran D.A.P."/>
            <person name="Shinohara A."/>
            <person name="Yoshida Y."/>
            <person name="Fujiwara M."/>
            <person name="Mori M."/>
            <person name="Tomita M."/>
            <person name="Arakawa K."/>
        </authorList>
    </citation>
    <scope>NUCLEOTIDE SEQUENCE [LARGE SCALE GENOMIC DNA]</scope>
</reference>
<protein>
    <submittedName>
        <fullName evidence="1">Uncharacterized protein</fullName>
    </submittedName>
</protein>
<organism evidence="1 2">
    <name type="scientific">Araneus ventricosus</name>
    <name type="common">Orbweaver spider</name>
    <name type="synonym">Epeira ventricosa</name>
    <dbReference type="NCBI Taxonomy" id="182803"/>
    <lineage>
        <taxon>Eukaryota</taxon>
        <taxon>Metazoa</taxon>
        <taxon>Ecdysozoa</taxon>
        <taxon>Arthropoda</taxon>
        <taxon>Chelicerata</taxon>
        <taxon>Arachnida</taxon>
        <taxon>Araneae</taxon>
        <taxon>Araneomorphae</taxon>
        <taxon>Entelegynae</taxon>
        <taxon>Araneoidea</taxon>
        <taxon>Araneidae</taxon>
        <taxon>Araneus</taxon>
    </lineage>
</organism>
<keyword evidence="2" id="KW-1185">Reference proteome</keyword>
<comment type="caution">
    <text evidence="1">The sequence shown here is derived from an EMBL/GenBank/DDBJ whole genome shotgun (WGS) entry which is preliminary data.</text>
</comment>
<proteinExistence type="predicted"/>
<sequence>MEKQLRYVLMLSLEEMALRRVAVVLWNEPDILASIGKLQFKPDRNPFHPAWDEIEWRGTVECKVTDEMSKLLLPESLKKQMIPRLKAVGLEIPIWKVLHEAYLSDSNEDFNIDILEKLFWTTVGTVDYKKTAEELVRCDEVDIVKRFELACFYCLENYIPLFWNELPEENKKTFYNEEDTSRVERPNLQLFLPYILKRQPEFDHLPLTTIHTNSFEYSALCGNKTLTEYCFWKLSKEEREASLVQTAINLVIHREDMFFRQSAVRQKKLSDVLCYLLSLMTPEEQIRIFKELSCEVLRCFLDWPWQDLFWDIADVSWTFLPERKYRKLLFKIKVSIGDSGCCFPTFFQNLFLRSPIDFIKRFVDHECRDGDFSGYF</sequence>
<dbReference type="EMBL" id="BGPR01120755">
    <property type="protein sequence ID" value="GBN19557.1"/>
    <property type="molecule type" value="Genomic_DNA"/>
</dbReference>
<accession>A0A4Y2M1I0</accession>
<evidence type="ECO:0000313" key="1">
    <source>
        <dbReference type="EMBL" id="GBN19557.1"/>
    </source>
</evidence>